<proteinExistence type="inferred from homology"/>
<evidence type="ECO:0000256" key="1">
    <source>
        <dbReference type="ARBA" id="ARBA00004651"/>
    </source>
</evidence>
<dbReference type="InterPro" id="IPR007341">
    <property type="entry name" value="Transgly_assoc"/>
</dbReference>
<dbReference type="Proteomes" id="UP000242951">
    <property type="component" value="Unassembled WGS sequence"/>
</dbReference>
<feature type="transmembrane region" description="Helical" evidence="8">
    <location>
        <begin position="33"/>
        <end position="56"/>
    </location>
</feature>
<evidence type="ECO:0000256" key="8">
    <source>
        <dbReference type="SAM" id="Phobius"/>
    </source>
</evidence>
<keyword evidence="5 8" id="KW-1133">Transmembrane helix</keyword>
<feature type="region of interest" description="Disordered" evidence="7">
    <location>
        <begin position="109"/>
        <end position="142"/>
    </location>
</feature>
<accession>A0ABR5HKW4</accession>
<feature type="transmembrane region" description="Helical" evidence="8">
    <location>
        <begin position="62"/>
        <end position="85"/>
    </location>
</feature>
<comment type="similarity">
    <text evidence="2">Belongs to the UPF0410 family.</text>
</comment>
<dbReference type="PANTHER" id="PTHR33884">
    <property type="entry name" value="UPF0410 PROTEIN YMGE"/>
    <property type="match status" value="1"/>
</dbReference>
<feature type="compositionally biased region" description="Polar residues" evidence="7">
    <location>
        <begin position="109"/>
        <end position="120"/>
    </location>
</feature>
<evidence type="ECO:0000256" key="3">
    <source>
        <dbReference type="ARBA" id="ARBA00022475"/>
    </source>
</evidence>
<evidence type="ECO:0000313" key="9">
    <source>
        <dbReference type="EMBL" id="KMQ80017.1"/>
    </source>
</evidence>
<feature type="transmembrane region" description="Helical" evidence="8">
    <location>
        <begin position="6"/>
        <end position="26"/>
    </location>
</feature>
<gene>
    <name evidence="9" type="ORF">BPMI_05058c</name>
</gene>
<evidence type="ECO:0000256" key="7">
    <source>
        <dbReference type="SAM" id="MobiDB-lite"/>
    </source>
</evidence>
<comment type="subcellular location">
    <subcellularLocation>
        <location evidence="1">Cell membrane</location>
        <topology evidence="1">Multi-pass membrane protein</topology>
    </subcellularLocation>
</comment>
<evidence type="ECO:0000313" key="10">
    <source>
        <dbReference type="Proteomes" id="UP000242951"/>
    </source>
</evidence>
<sequence length="142" mass="15133">MQLMQHGIVIALIIGGVAGWLAYLIMNGSGFGVLVDILVGIVGGVFGNWLFGLIGFSFGGGIFGTLLTAIIGAVVLFSSSAWWFVADKTSVERRDPRSKVSPFSFQRRITASNGGSSSTMRRAPRAPRLRQSPSARLRSDTA</sequence>
<protein>
    <submittedName>
        <fullName evidence="9">Transglycosylase-associated protein</fullName>
    </submittedName>
</protein>
<reference evidence="9 10" key="1">
    <citation type="submission" date="2015-06" db="EMBL/GenBank/DDBJ databases">
        <title>Comparative genomics of Burkholderia leaf nodule symbionts.</title>
        <authorList>
            <person name="Carlier A."/>
            <person name="Eberl L."/>
            <person name="Pinto-Carbo M."/>
        </authorList>
    </citation>
    <scope>NUCLEOTIDE SEQUENCE [LARGE SCALE GENOMIC DNA]</scope>
    <source>
        <strain evidence="9 10">UZHbot3</strain>
    </source>
</reference>
<keyword evidence="4 8" id="KW-0812">Transmembrane</keyword>
<evidence type="ECO:0000256" key="6">
    <source>
        <dbReference type="ARBA" id="ARBA00023136"/>
    </source>
</evidence>
<evidence type="ECO:0000256" key="4">
    <source>
        <dbReference type="ARBA" id="ARBA00022692"/>
    </source>
</evidence>
<keyword evidence="3" id="KW-1003">Cell membrane</keyword>
<organism evidence="9 10">
    <name type="scientific">Candidatus Burkholderia pumila</name>
    <dbReference type="NCBI Taxonomy" id="1090375"/>
    <lineage>
        <taxon>Bacteria</taxon>
        <taxon>Pseudomonadati</taxon>
        <taxon>Pseudomonadota</taxon>
        <taxon>Betaproteobacteria</taxon>
        <taxon>Burkholderiales</taxon>
        <taxon>Burkholderiaceae</taxon>
        <taxon>Burkholderia</taxon>
    </lineage>
</organism>
<evidence type="ECO:0000256" key="2">
    <source>
        <dbReference type="ARBA" id="ARBA00011006"/>
    </source>
</evidence>
<dbReference type="PANTHER" id="PTHR33884:SF3">
    <property type="entry name" value="UPF0410 PROTEIN YMGE"/>
    <property type="match status" value="1"/>
</dbReference>
<dbReference type="Pfam" id="PF04226">
    <property type="entry name" value="Transgly_assoc"/>
    <property type="match status" value="1"/>
</dbReference>
<name>A0ABR5HKW4_9BURK</name>
<keyword evidence="6 8" id="KW-0472">Membrane</keyword>
<evidence type="ECO:0000256" key="5">
    <source>
        <dbReference type="ARBA" id="ARBA00022989"/>
    </source>
</evidence>
<dbReference type="EMBL" id="LELG01000193">
    <property type="protein sequence ID" value="KMQ80017.1"/>
    <property type="molecule type" value="Genomic_DNA"/>
</dbReference>
<keyword evidence="10" id="KW-1185">Reference proteome</keyword>
<comment type="caution">
    <text evidence="9">The sequence shown here is derived from an EMBL/GenBank/DDBJ whole genome shotgun (WGS) entry which is preliminary data.</text>
</comment>